<keyword evidence="2" id="KW-1185">Reference proteome</keyword>
<reference evidence="1 2" key="2">
    <citation type="submission" date="2020-07" db="EMBL/GenBank/DDBJ databases">
        <title>Genome assembly of wild tea tree DASZ reveals pedigree and selection history of tea varieties.</title>
        <authorList>
            <person name="Zhang W."/>
        </authorList>
    </citation>
    <scope>NUCLEOTIDE SEQUENCE [LARGE SCALE GENOMIC DNA]</scope>
    <source>
        <strain evidence="2">cv. G240</strain>
        <tissue evidence="1">Leaf</tissue>
    </source>
</reference>
<name>A0A7J7HVA5_CAMSI</name>
<protein>
    <submittedName>
        <fullName evidence="1">Uncharacterized protein</fullName>
    </submittedName>
</protein>
<comment type="caution">
    <text evidence="1">The sequence shown here is derived from an EMBL/GenBank/DDBJ whole genome shotgun (WGS) entry which is preliminary data.</text>
</comment>
<gene>
    <name evidence="1" type="ORF">HYC85_004017</name>
</gene>
<reference evidence="2" key="1">
    <citation type="journal article" date="2020" name="Nat. Commun.">
        <title>Genome assembly of wild tea tree DASZ reveals pedigree and selection history of tea varieties.</title>
        <authorList>
            <person name="Zhang W."/>
            <person name="Zhang Y."/>
            <person name="Qiu H."/>
            <person name="Guo Y."/>
            <person name="Wan H."/>
            <person name="Zhang X."/>
            <person name="Scossa F."/>
            <person name="Alseekh S."/>
            <person name="Zhang Q."/>
            <person name="Wang P."/>
            <person name="Xu L."/>
            <person name="Schmidt M.H."/>
            <person name="Jia X."/>
            <person name="Li D."/>
            <person name="Zhu A."/>
            <person name="Guo F."/>
            <person name="Chen W."/>
            <person name="Ni D."/>
            <person name="Usadel B."/>
            <person name="Fernie A.R."/>
            <person name="Wen W."/>
        </authorList>
    </citation>
    <scope>NUCLEOTIDE SEQUENCE [LARGE SCALE GENOMIC DNA]</scope>
    <source>
        <strain evidence="2">cv. G240</strain>
    </source>
</reference>
<evidence type="ECO:0000313" key="1">
    <source>
        <dbReference type="EMBL" id="KAF5956792.1"/>
    </source>
</evidence>
<organism evidence="1 2">
    <name type="scientific">Camellia sinensis</name>
    <name type="common">Tea plant</name>
    <name type="synonym">Thea sinensis</name>
    <dbReference type="NCBI Taxonomy" id="4442"/>
    <lineage>
        <taxon>Eukaryota</taxon>
        <taxon>Viridiplantae</taxon>
        <taxon>Streptophyta</taxon>
        <taxon>Embryophyta</taxon>
        <taxon>Tracheophyta</taxon>
        <taxon>Spermatophyta</taxon>
        <taxon>Magnoliopsida</taxon>
        <taxon>eudicotyledons</taxon>
        <taxon>Gunneridae</taxon>
        <taxon>Pentapetalae</taxon>
        <taxon>asterids</taxon>
        <taxon>Ericales</taxon>
        <taxon>Theaceae</taxon>
        <taxon>Camellia</taxon>
    </lineage>
</organism>
<evidence type="ECO:0000313" key="2">
    <source>
        <dbReference type="Proteomes" id="UP000593564"/>
    </source>
</evidence>
<dbReference type="PANTHER" id="PTHR34808">
    <property type="entry name" value="EXPRESSED PROTEIN"/>
    <property type="match status" value="1"/>
</dbReference>
<dbReference type="Proteomes" id="UP000593564">
    <property type="component" value="Unassembled WGS sequence"/>
</dbReference>
<dbReference type="PANTHER" id="PTHR34808:SF2">
    <property type="entry name" value="EXPRESSED PROTEIN"/>
    <property type="match status" value="1"/>
</dbReference>
<dbReference type="AlphaFoldDB" id="A0A7J7HVA5"/>
<dbReference type="EMBL" id="JACBKZ010000002">
    <property type="protein sequence ID" value="KAF5956792.1"/>
    <property type="molecule type" value="Genomic_DNA"/>
</dbReference>
<proteinExistence type="predicted"/>
<accession>A0A7J7HVA5</accession>
<sequence>MATIERKSSIENEPRTLSVNQIQFARDAALYVLNTRSIEEAMRIFTKDLQPVVTVAEQNEKATIDFNEHSEGTTMDFNEEFNCFANELQIPLPRDIASSPF</sequence>